<evidence type="ECO:0008006" key="3">
    <source>
        <dbReference type="Google" id="ProtNLM"/>
    </source>
</evidence>
<dbReference type="AlphaFoldDB" id="A0A8J3E0M7"/>
<proteinExistence type="predicted"/>
<comment type="caution">
    <text evidence="1">The sequence shown here is derived from an EMBL/GenBank/DDBJ whole genome shotgun (WGS) entry which is preliminary data.</text>
</comment>
<evidence type="ECO:0000313" key="1">
    <source>
        <dbReference type="EMBL" id="GGE54859.1"/>
    </source>
</evidence>
<gene>
    <name evidence="1" type="ORF">GCM10011391_37310</name>
</gene>
<name>A0A8J3E0M7_9BACL</name>
<protein>
    <recommendedName>
        <fullName evidence="3">Teichoic acid biosynthesis protein</fullName>
    </recommendedName>
</protein>
<accession>A0A8J3E0M7</accession>
<reference evidence="1" key="1">
    <citation type="journal article" date="2014" name="Int. J. Syst. Evol. Microbiol.">
        <title>Complete genome sequence of Corynebacterium casei LMG S-19264T (=DSM 44701T), isolated from a smear-ripened cheese.</title>
        <authorList>
            <consortium name="US DOE Joint Genome Institute (JGI-PGF)"/>
            <person name="Walter F."/>
            <person name="Albersmeier A."/>
            <person name="Kalinowski J."/>
            <person name="Ruckert C."/>
        </authorList>
    </citation>
    <scope>NUCLEOTIDE SEQUENCE</scope>
    <source>
        <strain evidence="1">CGMCC 1.15371</strain>
    </source>
</reference>
<dbReference type="InterPro" id="IPR046237">
    <property type="entry name" value="DUF6270"/>
</dbReference>
<keyword evidence="2" id="KW-1185">Reference proteome</keyword>
<dbReference type="Pfam" id="PF19786">
    <property type="entry name" value="DUF6270"/>
    <property type="match status" value="1"/>
</dbReference>
<dbReference type="RefSeq" id="WP_188698393.1">
    <property type="nucleotide sequence ID" value="NZ_BMIR01000027.1"/>
</dbReference>
<dbReference type="EMBL" id="BMIR01000027">
    <property type="protein sequence ID" value="GGE54859.1"/>
    <property type="molecule type" value="Genomic_DNA"/>
</dbReference>
<evidence type="ECO:0000313" key="2">
    <source>
        <dbReference type="Proteomes" id="UP000628775"/>
    </source>
</evidence>
<sequence length="680" mass="80712">MGFEIEHIDFNIEKGKLLIHGETFDDNPSFILRKRQSGRDFEFKSEIKLDIIRISRSKYTIEIDLNLLLLQKNYLDETIWNIFMVSGLNEHKVQISESFSVEDMKYFLDENYILKIKPYVTQDHSLAFFLKRLDINFYTHKIIYENGILNLRLKIDGLEKQVLSDKEIFMEIKKRSQKDLPFHDEIIKINSIELLNESFIDIVVNISDRIYLRNNEIEQIWDFYILVRDGAANEVIYPIETKNLEYNFKYYPIKSNLFYRAIPYVTGNNRIALYVSSSIKSIIVTKVVESAHNIMFYISPKFKSVSDNWELVLKKQVKMGSGFEYFNAQLIPCEKRSDDFSFILEKSSLTNLPLRNNETWDLFIRFKNNEMQYIDSLITVTPEFKDDFSNFVFYNENNNYKLRLIQNKKRLSLIIDEYNCLEKDAIKIAVLGTCFSRNAFNSSNYFNPDYKRLFNCVFTQFHSSLISLVSDSVNLDLNIMNDIKSSDLNFLKIDFDKTFFEHLKRANADYFIIDLYPDASKSVLKFGDNQYVTGNYILEESKSVSKLSVEQIIDHSNNEEYFDIWKNAARKFAKRLREIFPEENIILNKGRFTPVYYDENRKVKTFGDPDLIKRNNYFWEKLDDYFTYLLPNIKTIDLTDCGFIGDINYPFGLSYSHYESGYYKEYLNRLTKLILQDRLF</sequence>
<reference evidence="1" key="2">
    <citation type="submission" date="2020-09" db="EMBL/GenBank/DDBJ databases">
        <authorList>
            <person name="Sun Q."/>
            <person name="Zhou Y."/>
        </authorList>
    </citation>
    <scope>NUCLEOTIDE SEQUENCE</scope>
    <source>
        <strain evidence="1">CGMCC 1.15371</strain>
    </source>
</reference>
<organism evidence="1 2">
    <name type="scientific">Pullulanibacillus camelliae</name>
    <dbReference type="NCBI Taxonomy" id="1707096"/>
    <lineage>
        <taxon>Bacteria</taxon>
        <taxon>Bacillati</taxon>
        <taxon>Bacillota</taxon>
        <taxon>Bacilli</taxon>
        <taxon>Bacillales</taxon>
        <taxon>Sporolactobacillaceae</taxon>
        <taxon>Pullulanibacillus</taxon>
    </lineage>
</organism>
<dbReference type="Proteomes" id="UP000628775">
    <property type="component" value="Unassembled WGS sequence"/>
</dbReference>